<accession>A0ABT1X882</accession>
<name>A0ABT1X882_9PROT</name>
<keyword evidence="4" id="KW-1185">Reference proteome</keyword>
<evidence type="ECO:0000313" key="3">
    <source>
        <dbReference type="EMBL" id="MCR0984315.1"/>
    </source>
</evidence>
<evidence type="ECO:0000259" key="2">
    <source>
        <dbReference type="PROSITE" id="PS50807"/>
    </source>
</evidence>
<dbReference type="InterPro" id="IPR003902">
    <property type="entry name" value="Tscrpt_reg_GCM"/>
</dbReference>
<sequence length="80" mass="9019">MTKELDRGRLAGDWGGMGDKVRKDWGKLTEEDISQAGGRRDLLLERIRERYGLSEGDAERQLTDWASRQGDASNQAVDPK</sequence>
<evidence type="ECO:0000256" key="1">
    <source>
        <dbReference type="SAM" id="MobiDB-lite"/>
    </source>
</evidence>
<reference evidence="3 4" key="1">
    <citation type="submission" date="2022-06" db="EMBL/GenBank/DDBJ databases">
        <title>Roseomonas CN29.</title>
        <authorList>
            <person name="Cheng Y."/>
            <person name="He X."/>
        </authorList>
    </citation>
    <scope>NUCLEOTIDE SEQUENCE [LARGE SCALE GENOMIC DNA]</scope>
    <source>
        <strain evidence="3 4">CN29</strain>
    </source>
</reference>
<dbReference type="PROSITE" id="PS50807">
    <property type="entry name" value="GCM"/>
    <property type="match status" value="1"/>
</dbReference>
<gene>
    <name evidence="3" type="ORF">NRP21_19855</name>
</gene>
<feature type="compositionally biased region" description="Polar residues" evidence="1">
    <location>
        <begin position="64"/>
        <end position="80"/>
    </location>
</feature>
<dbReference type="RefSeq" id="WP_257717972.1">
    <property type="nucleotide sequence ID" value="NZ_JANJOU010000020.1"/>
</dbReference>
<evidence type="ECO:0000313" key="4">
    <source>
        <dbReference type="Proteomes" id="UP001524642"/>
    </source>
</evidence>
<dbReference type="Proteomes" id="UP001524642">
    <property type="component" value="Unassembled WGS sequence"/>
</dbReference>
<dbReference type="EMBL" id="JANJOU010000020">
    <property type="protein sequence ID" value="MCR0984315.1"/>
    <property type="molecule type" value="Genomic_DNA"/>
</dbReference>
<feature type="domain" description="GCM" evidence="2">
    <location>
        <begin position="20"/>
        <end position="80"/>
    </location>
</feature>
<proteinExistence type="predicted"/>
<protein>
    <submittedName>
        <fullName evidence="3">CsbD family protein</fullName>
    </submittedName>
</protein>
<dbReference type="Gene3D" id="1.10.1470.10">
    <property type="entry name" value="YjbJ"/>
    <property type="match status" value="1"/>
</dbReference>
<feature type="region of interest" description="Disordered" evidence="1">
    <location>
        <begin position="58"/>
        <end position="80"/>
    </location>
</feature>
<dbReference type="SUPFAM" id="SSF69047">
    <property type="entry name" value="Hypothetical protein YjbJ"/>
    <property type="match status" value="1"/>
</dbReference>
<organism evidence="3 4">
    <name type="scientific">Roseomonas populi</name>
    <dbReference type="NCBI Taxonomy" id="3121582"/>
    <lineage>
        <taxon>Bacteria</taxon>
        <taxon>Pseudomonadati</taxon>
        <taxon>Pseudomonadota</taxon>
        <taxon>Alphaproteobacteria</taxon>
        <taxon>Acetobacterales</taxon>
        <taxon>Roseomonadaceae</taxon>
        <taxon>Roseomonas</taxon>
    </lineage>
</organism>
<comment type="caution">
    <text evidence="3">The sequence shown here is derived from an EMBL/GenBank/DDBJ whole genome shotgun (WGS) entry which is preliminary data.</text>
</comment>
<dbReference type="InterPro" id="IPR036629">
    <property type="entry name" value="YjbJ_sf"/>
</dbReference>